<dbReference type="SUPFAM" id="SSF46565">
    <property type="entry name" value="Chaperone J-domain"/>
    <property type="match status" value="1"/>
</dbReference>
<evidence type="ECO:0000256" key="1">
    <source>
        <dbReference type="SAM" id="MobiDB-lite"/>
    </source>
</evidence>
<dbReference type="InterPro" id="IPR001623">
    <property type="entry name" value="DnaJ_domain"/>
</dbReference>
<dbReference type="AlphaFoldDB" id="A0A250XGM2"/>
<evidence type="ECO:0000259" key="2">
    <source>
        <dbReference type="PROSITE" id="PS50076"/>
    </source>
</evidence>
<protein>
    <recommendedName>
        <fullName evidence="2">J domain-containing protein</fullName>
    </recommendedName>
</protein>
<dbReference type="PANTHER" id="PTHR46620:SF1">
    <property type="entry name" value="J DOMAIN-CONTAINING PROTEIN SPF31"/>
    <property type="match status" value="1"/>
</dbReference>
<feature type="compositionally biased region" description="Basic and acidic residues" evidence="1">
    <location>
        <begin position="236"/>
        <end position="316"/>
    </location>
</feature>
<dbReference type="PANTHER" id="PTHR46620">
    <property type="entry name" value="J DOMAIN-CONTAINING PROTEIN SPF31"/>
    <property type="match status" value="1"/>
</dbReference>
<dbReference type="CDD" id="cd06257">
    <property type="entry name" value="DnaJ"/>
    <property type="match status" value="1"/>
</dbReference>
<feature type="region of interest" description="Disordered" evidence="1">
    <location>
        <begin position="1"/>
        <end position="24"/>
    </location>
</feature>
<dbReference type="STRING" id="1157962.A0A250XGM2"/>
<proteinExistence type="predicted"/>
<name>A0A250XGM2_9CHLO</name>
<feature type="region of interest" description="Disordered" evidence="1">
    <location>
        <begin position="41"/>
        <end position="69"/>
    </location>
</feature>
<feature type="compositionally biased region" description="Basic and acidic residues" evidence="1">
    <location>
        <begin position="7"/>
        <end position="18"/>
    </location>
</feature>
<comment type="caution">
    <text evidence="3">The sequence shown here is derived from an EMBL/GenBank/DDBJ whole genome shotgun (WGS) entry which is preliminary data.</text>
</comment>
<keyword evidence="4" id="KW-1185">Reference proteome</keyword>
<dbReference type="PRINTS" id="PR00625">
    <property type="entry name" value="JDOMAIN"/>
</dbReference>
<feature type="domain" description="J" evidence="2">
    <location>
        <begin position="102"/>
        <end position="166"/>
    </location>
</feature>
<gene>
    <name evidence="3" type="ORF">CEUSTIGMA_g9604.t1</name>
</gene>
<dbReference type="EMBL" id="BEGY01000076">
    <property type="protein sequence ID" value="GAX82176.1"/>
    <property type="molecule type" value="Genomic_DNA"/>
</dbReference>
<sequence>MSSDVPDILKKEEPEVKGELGPSDVFDTSVKYEIVAAAKIEPEPGAEAGPSGSTSALDDKEKTGPVVPELNADDLLKEFFSDVKDVDRDNEVNRILWAFKLNPYEKMNLRFDATIEDVKRQFRKLSLLVHPDKCKHPQASTAFEMLGEAQKQLTNEDNRNFLEQVLNASREEVRKERKKATKHDSLVRVASLLNEAGRQGVEATWEQSEEFHEKWKLKSREYLAQTEWKRRKSVKRLKDEMAKSEQDHIEAKETAKKKKETDKQWEQQREDRVGTWRDFMTKKKGGSDGDDKSKPKKMVGELRPPKLKTNDDDKLYVQRAVTEQFRPTAQPPQQKLPQQIKHRKM</sequence>
<accession>A0A250XGM2</accession>
<evidence type="ECO:0000313" key="3">
    <source>
        <dbReference type="EMBL" id="GAX82176.1"/>
    </source>
</evidence>
<dbReference type="Proteomes" id="UP000232323">
    <property type="component" value="Unassembled WGS sequence"/>
</dbReference>
<reference evidence="3 4" key="1">
    <citation type="submission" date="2017-08" db="EMBL/GenBank/DDBJ databases">
        <title>Acidophilic green algal genome provides insights into adaptation to an acidic environment.</title>
        <authorList>
            <person name="Hirooka S."/>
            <person name="Hirose Y."/>
            <person name="Kanesaki Y."/>
            <person name="Higuchi S."/>
            <person name="Fujiwara T."/>
            <person name="Onuma R."/>
            <person name="Era A."/>
            <person name="Ohbayashi R."/>
            <person name="Uzuka A."/>
            <person name="Nozaki H."/>
            <person name="Yoshikawa H."/>
            <person name="Miyagishima S.Y."/>
        </authorList>
    </citation>
    <scope>NUCLEOTIDE SEQUENCE [LARGE SCALE GENOMIC DNA]</scope>
    <source>
        <strain evidence="3 4">NIES-2499</strain>
    </source>
</reference>
<dbReference type="OrthoDB" id="342454at2759"/>
<dbReference type="Pfam" id="PF00226">
    <property type="entry name" value="DnaJ"/>
    <property type="match status" value="1"/>
</dbReference>
<dbReference type="PROSITE" id="PS50076">
    <property type="entry name" value="DNAJ_2"/>
    <property type="match status" value="1"/>
</dbReference>
<evidence type="ECO:0000313" key="4">
    <source>
        <dbReference type="Proteomes" id="UP000232323"/>
    </source>
</evidence>
<dbReference type="InterPro" id="IPR036869">
    <property type="entry name" value="J_dom_sf"/>
</dbReference>
<dbReference type="Gene3D" id="1.10.287.110">
    <property type="entry name" value="DnaJ domain"/>
    <property type="match status" value="1"/>
</dbReference>
<feature type="region of interest" description="Disordered" evidence="1">
    <location>
        <begin position="233"/>
        <end position="345"/>
    </location>
</feature>
<dbReference type="SMART" id="SM00271">
    <property type="entry name" value="DnaJ"/>
    <property type="match status" value="1"/>
</dbReference>
<organism evidence="3 4">
    <name type="scientific">Chlamydomonas eustigma</name>
    <dbReference type="NCBI Taxonomy" id="1157962"/>
    <lineage>
        <taxon>Eukaryota</taxon>
        <taxon>Viridiplantae</taxon>
        <taxon>Chlorophyta</taxon>
        <taxon>core chlorophytes</taxon>
        <taxon>Chlorophyceae</taxon>
        <taxon>CS clade</taxon>
        <taxon>Chlamydomonadales</taxon>
        <taxon>Chlamydomonadaceae</taxon>
        <taxon>Chlamydomonas</taxon>
    </lineage>
</organism>